<dbReference type="InterPro" id="IPR004843">
    <property type="entry name" value="Calcineurin-like_PHP"/>
</dbReference>
<keyword evidence="1" id="KW-0732">Signal</keyword>
<evidence type="ECO:0000256" key="1">
    <source>
        <dbReference type="ARBA" id="ARBA00022729"/>
    </source>
</evidence>
<dbReference type="InterPro" id="IPR029052">
    <property type="entry name" value="Metallo-depent_PP-like"/>
</dbReference>
<dbReference type="HOGENOM" id="CLU_043332_2_0_3"/>
<dbReference type="Pfam" id="PF00149">
    <property type="entry name" value="Metallophos"/>
    <property type="match status" value="1"/>
</dbReference>
<dbReference type="KEGG" id="dsl:Dacsa_1589"/>
<reference evidence="4" key="1">
    <citation type="submission" date="2012-04" db="EMBL/GenBank/DDBJ databases">
        <title>Finished genome of Dactylococcopsis salina PCC 8305.</title>
        <authorList>
            <consortium name="US DOE Joint Genome Institute"/>
            <person name="Gugger M."/>
            <person name="Coursin T."/>
            <person name="Rippka R."/>
            <person name="Tandeau De Marsac N."/>
            <person name="Huntemann M."/>
            <person name="Wei C.-L."/>
            <person name="Han J."/>
            <person name="Detter J.C."/>
            <person name="Han C."/>
            <person name="Tapia R."/>
            <person name="Daligault H."/>
            <person name="Chen A."/>
            <person name="Krypides N."/>
            <person name="Mavromatis K."/>
            <person name="Markowitz V."/>
            <person name="Szeto E."/>
            <person name="Ivanova N."/>
            <person name="Ovchinnikova G."/>
            <person name="Pagani I."/>
            <person name="Pati A."/>
            <person name="Goodwin L."/>
            <person name="Peters L."/>
            <person name="Pitluck S."/>
            <person name="Woyke T."/>
            <person name="Kerfeld C."/>
        </authorList>
    </citation>
    <scope>NUCLEOTIDE SEQUENCE [LARGE SCALE GENOMIC DNA]</scope>
    <source>
        <strain evidence="4">PCC 8305</strain>
    </source>
</reference>
<protein>
    <submittedName>
        <fullName evidence="4">Phosphohydrolase</fullName>
    </submittedName>
</protein>
<dbReference type="Gene3D" id="3.60.21.10">
    <property type="match status" value="1"/>
</dbReference>
<sequence length="296" mass="33692">MNRRELLTLLGITGIGGIITTQLPNFNLANAQEISDLDLPNYEPRLRFVSLADTGTGNSGQYAVAKAMTKFYRQSPFPIALLAGDNIYNNGEIEKIEAVFERPYQPLLQENVKFYACLGNHDLRIKNGTEEVKYPLFNMQGRYYTFTRSIVQFFALDTNRNADWDHQLEWLDEQLSQSSAPWKIVFGHHNIYSSGVYGVNQRLVSQLTPLFKHHQVQLYINGHEHHYERTQPINGTTYLTCGAGAKLRPVGQSDWTDYATSQLSFVAYDLYADQMAIRGINQDGKIIDRALISRTT</sequence>
<dbReference type="STRING" id="13035.Dacsa_1589"/>
<dbReference type="InterPro" id="IPR051558">
    <property type="entry name" value="Metallophosphoesterase_PAP"/>
</dbReference>
<organism evidence="4 5">
    <name type="scientific">Dactylococcopsis salina (strain PCC 8305)</name>
    <name type="common">Myxobactron salinum</name>
    <dbReference type="NCBI Taxonomy" id="13035"/>
    <lineage>
        <taxon>Bacteria</taxon>
        <taxon>Bacillati</taxon>
        <taxon>Cyanobacteriota</taxon>
        <taxon>Cyanophyceae</taxon>
        <taxon>Nodosilineales</taxon>
        <taxon>Cymatolegaceae</taxon>
        <taxon>Dactylococcopsis</taxon>
    </lineage>
</organism>
<dbReference type="PANTHER" id="PTHR10161:SF14">
    <property type="entry name" value="TARTRATE-RESISTANT ACID PHOSPHATASE TYPE 5"/>
    <property type="match status" value="1"/>
</dbReference>
<dbReference type="OrthoDB" id="9809781at2"/>
<dbReference type="RefSeq" id="WP_015229263.1">
    <property type="nucleotide sequence ID" value="NC_019780.1"/>
</dbReference>
<name>K9YVA9_DACS8</name>
<evidence type="ECO:0000313" key="4">
    <source>
        <dbReference type="EMBL" id="AFZ50265.1"/>
    </source>
</evidence>
<keyword evidence="5" id="KW-1185">Reference proteome</keyword>
<dbReference type="Proteomes" id="UP000010482">
    <property type="component" value="Chromosome"/>
</dbReference>
<evidence type="ECO:0000259" key="3">
    <source>
        <dbReference type="Pfam" id="PF00149"/>
    </source>
</evidence>
<accession>K9YVA9</accession>
<dbReference type="PANTHER" id="PTHR10161">
    <property type="entry name" value="TARTRATE-RESISTANT ACID PHOSPHATASE TYPE 5"/>
    <property type="match status" value="1"/>
</dbReference>
<dbReference type="GO" id="GO:0016787">
    <property type="term" value="F:hydrolase activity"/>
    <property type="evidence" value="ECO:0007669"/>
    <property type="project" value="UniProtKB-KW"/>
</dbReference>
<evidence type="ECO:0000313" key="5">
    <source>
        <dbReference type="Proteomes" id="UP000010482"/>
    </source>
</evidence>
<feature type="domain" description="Calcineurin-like phosphoesterase" evidence="3">
    <location>
        <begin position="47"/>
        <end position="227"/>
    </location>
</feature>
<dbReference type="eggNOG" id="COG1409">
    <property type="taxonomic scope" value="Bacteria"/>
</dbReference>
<proteinExistence type="predicted"/>
<evidence type="ECO:0000256" key="2">
    <source>
        <dbReference type="ARBA" id="ARBA00022801"/>
    </source>
</evidence>
<dbReference type="SUPFAM" id="SSF56300">
    <property type="entry name" value="Metallo-dependent phosphatases"/>
    <property type="match status" value="1"/>
</dbReference>
<dbReference type="AlphaFoldDB" id="K9YVA9"/>
<keyword evidence="2" id="KW-0378">Hydrolase</keyword>
<dbReference type="PATRIC" id="fig|13035.3.peg.1789"/>
<gene>
    <name evidence="4" type="ORF">Dacsa_1589</name>
</gene>
<dbReference type="EMBL" id="CP003944">
    <property type="protein sequence ID" value="AFZ50265.1"/>
    <property type="molecule type" value="Genomic_DNA"/>
</dbReference>